<organism evidence="4 5">
    <name type="scientific">Candidatus Anaerobiospirillum merdipullorum</name>
    <dbReference type="NCBI Taxonomy" id="2838450"/>
    <lineage>
        <taxon>Bacteria</taxon>
        <taxon>Pseudomonadati</taxon>
        <taxon>Pseudomonadota</taxon>
        <taxon>Gammaproteobacteria</taxon>
        <taxon>Aeromonadales</taxon>
        <taxon>Succinivibrionaceae</taxon>
        <taxon>Anaerobiospirillum</taxon>
    </lineage>
</organism>
<gene>
    <name evidence="4" type="ORF">IAA31_02195</name>
</gene>
<evidence type="ECO:0000256" key="2">
    <source>
        <dbReference type="SAM" id="SignalP"/>
    </source>
</evidence>
<dbReference type="AlphaFoldDB" id="A0A9E2KN37"/>
<dbReference type="Proteomes" id="UP000824150">
    <property type="component" value="Unassembled WGS sequence"/>
</dbReference>
<accession>A0A9E2KN37</accession>
<dbReference type="SUPFAM" id="SSF53955">
    <property type="entry name" value="Lysozyme-like"/>
    <property type="match status" value="1"/>
</dbReference>
<evidence type="ECO:0000313" key="5">
    <source>
        <dbReference type="Proteomes" id="UP000824150"/>
    </source>
</evidence>
<dbReference type="InterPro" id="IPR023346">
    <property type="entry name" value="Lysozyme-like_dom_sf"/>
</dbReference>
<feature type="domain" description="Transglycosylase SLT" evidence="3">
    <location>
        <begin position="89"/>
        <end position="194"/>
    </location>
</feature>
<evidence type="ECO:0000256" key="1">
    <source>
        <dbReference type="ARBA" id="ARBA00007734"/>
    </source>
</evidence>
<dbReference type="EMBL" id="JAHLFG010000027">
    <property type="protein sequence ID" value="MBU3826289.1"/>
    <property type="molecule type" value="Genomic_DNA"/>
</dbReference>
<dbReference type="CDD" id="cd00254">
    <property type="entry name" value="LT-like"/>
    <property type="match status" value="1"/>
</dbReference>
<feature type="chain" id="PRO_5038494696" evidence="2">
    <location>
        <begin position="20"/>
        <end position="213"/>
    </location>
</feature>
<dbReference type="InterPro" id="IPR008258">
    <property type="entry name" value="Transglycosylase_SLT_dom_1"/>
</dbReference>
<evidence type="ECO:0000313" key="4">
    <source>
        <dbReference type="EMBL" id="MBU3826289.1"/>
    </source>
</evidence>
<dbReference type="Pfam" id="PF01464">
    <property type="entry name" value="SLT"/>
    <property type="match status" value="1"/>
</dbReference>
<evidence type="ECO:0000259" key="3">
    <source>
        <dbReference type="Pfam" id="PF01464"/>
    </source>
</evidence>
<name>A0A9E2KN37_9GAMM</name>
<proteinExistence type="inferred from homology"/>
<comment type="caution">
    <text evidence="4">The sequence shown here is derived from an EMBL/GenBank/DDBJ whole genome shotgun (WGS) entry which is preliminary data.</text>
</comment>
<keyword evidence="2" id="KW-0732">Signal</keyword>
<feature type="signal peptide" evidence="2">
    <location>
        <begin position="1"/>
        <end position="19"/>
    </location>
</feature>
<sequence>MLKVLLTLSLSVVAGTSLAFVVSNPQSLEVSVSEVSAQAPKPVINRLDSMNVYELAPSAYLLKVGHMLSRELYAQIKTDADVKGYITQIKQAAAQSGLSAALIAAVIMTESGFNPQALSSAGARGLMQLMPATLIDLKVDDPYDAQKNINAGAAYLKAQLDRFHDLDLALAAYNAGPANVAKYGGVPPFAETQNFILRVRAYFKEYAAQGFKE</sequence>
<dbReference type="PANTHER" id="PTHR37423">
    <property type="entry name" value="SOLUBLE LYTIC MUREIN TRANSGLYCOSYLASE-RELATED"/>
    <property type="match status" value="1"/>
</dbReference>
<reference evidence="4" key="1">
    <citation type="journal article" date="2021" name="PeerJ">
        <title>Extensive microbial diversity within the chicken gut microbiome revealed by metagenomics and culture.</title>
        <authorList>
            <person name="Gilroy R."/>
            <person name="Ravi A."/>
            <person name="Getino M."/>
            <person name="Pursley I."/>
            <person name="Horton D.L."/>
            <person name="Alikhan N.F."/>
            <person name="Baker D."/>
            <person name="Gharbi K."/>
            <person name="Hall N."/>
            <person name="Watson M."/>
            <person name="Adriaenssens E.M."/>
            <person name="Foster-Nyarko E."/>
            <person name="Jarju S."/>
            <person name="Secka A."/>
            <person name="Antonio M."/>
            <person name="Oren A."/>
            <person name="Chaudhuri R.R."/>
            <person name="La Ragione R."/>
            <person name="Hildebrand F."/>
            <person name="Pallen M.J."/>
        </authorList>
    </citation>
    <scope>NUCLEOTIDE SEQUENCE</scope>
    <source>
        <strain evidence="4">687</strain>
    </source>
</reference>
<dbReference type="Gene3D" id="1.10.530.10">
    <property type="match status" value="1"/>
</dbReference>
<comment type="similarity">
    <text evidence="1">Belongs to the transglycosylase Slt family.</text>
</comment>
<dbReference type="PANTHER" id="PTHR37423:SF2">
    <property type="entry name" value="MEMBRANE-BOUND LYTIC MUREIN TRANSGLYCOSYLASE C"/>
    <property type="match status" value="1"/>
</dbReference>
<protein>
    <submittedName>
        <fullName evidence="4">Lytic transglycosylase domain-containing protein</fullName>
    </submittedName>
</protein>
<reference evidence="4" key="2">
    <citation type="submission" date="2021-04" db="EMBL/GenBank/DDBJ databases">
        <authorList>
            <person name="Gilroy R."/>
        </authorList>
    </citation>
    <scope>NUCLEOTIDE SEQUENCE</scope>
    <source>
        <strain evidence="4">687</strain>
    </source>
</reference>